<dbReference type="AlphaFoldDB" id="A0A8D8BET5"/>
<keyword evidence="1" id="KW-0175">Coiled coil</keyword>
<name>A0A8D8BET5_CULPI</name>
<evidence type="ECO:0000256" key="1">
    <source>
        <dbReference type="SAM" id="Coils"/>
    </source>
</evidence>
<accession>A0A8D8BET5</accession>
<evidence type="ECO:0000313" key="2">
    <source>
        <dbReference type="EMBL" id="CAG6473840.1"/>
    </source>
</evidence>
<reference evidence="2" key="1">
    <citation type="submission" date="2021-05" db="EMBL/GenBank/DDBJ databases">
        <authorList>
            <person name="Alioto T."/>
            <person name="Alioto T."/>
            <person name="Gomez Garrido J."/>
        </authorList>
    </citation>
    <scope>NUCLEOTIDE SEQUENCE</scope>
</reference>
<proteinExistence type="predicted"/>
<sequence length="108" mass="12035">MVDLGFLIAHQRVLIALDHKCSRLGRSDLRWCVRVCGRDRFLHLLGPGLGSRRIERRLNELDDLHEQQQQQRRNSNIEHPVLKISSNLGGAASLARGQASCGGDVQSG</sequence>
<protein>
    <submittedName>
        <fullName evidence="2">(northern house mosquito) hypothetical protein</fullName>
    </submittedName>
</protein>
<organism evidence="2">
    <name type="scientific">Culex pipiens</name>
    <name type="common">House mosquito</name>
    <dbReference type="NCBI Taxonomy" id="7175"/>
    <lineage>
        <taxon>Eukaryota</taxon>
        <taxon>Metazoa</taxon>
        <taxon>Ecdysozoa</taxon>
        <taxon>Arthropoda</taxon>
        <taxon>Hexapoda</taxon>
        <taxon>Insecta</taxon>
        <taxon>Pterygota</taxon>
        <taxon>Neoptera</taxon>
        <taxon>Endopterygota</taxon>
        <taxon>Diptera</taxon>
        <taxon>Nematocera</taxon>
        <taxon>Culicoidea</taxon>
        <taxon>Culicidae</taxon>
        <taxon>Culicinae</taxon>
        <taxon>Culicini</taxon>
        <taxon>Culex</taxon>
        <taxon>Culex</taxon>
    </lineage>
</organism>
<feature type="coiled-coil region" evidence="1">
    <location>
        <begin position="51"/>
        <end position="78"/>
    </location>
</feature>
<dbReference type="EMBL" id="HBUE01073685">
    <property type="protein sequence ID" value="CAG6473840.1"/>
    <property type="molecule type" value="Transcribed_RNA"/>
</dbReference>